<dbReference type="PROSITE" id="PS00916">
    <property type="entry name" value="PI3_4_KINASE_2"/>
    <property type="match status" value="1"/>
</dbReference>
<evidence type="ECO:0000256" key="1">
    <source>
        <dbReference type="ARBA" id="ARBA00004123"/>
    </source>
</evidence>
<dbReference type="PROSITE" id="PS50290">
    <property type="entry name" value="PI3_4_KINASE_3"/>
    <property type="match status" value="1"/>
</dbReference>
<reference evidence="15" key="1">
    <citation type="submission" date="2021-01" db="EMBL/GenBank/DDBJ databases">
        <authorList>
            <person name="Corre E."/>
            <person name="Pelletier E."/>
            <person name="Niang G."/>
            <person name="Scheremetjew M."/>
            <person name="Finn R."/>
            <person name="Kale V."/>
            <person name="Holt S."/>
            <person name="Cochrane G."/>
            <person name="Meng A."/>
            <person name="Brown T."/>
            <person name="Cohen L."/>
        </authorList>
    </citation>
    <scope>NUCLEOTIDE SEQUENCE</scope>
    <source>
        <strain evidence="15">NY070348D</strain>
    </source>
</reference>
<evidence type="ECO:0000256" key="11">
    <source>
        <dbReference type="SAM" id="MobiDB-lite"/>
    </source>
</evidence>
<keyword evidence="3" id="KW-0723">Serine/threonine-protein kinase</keyword>
<comment type="catalytic activity">
    <reaction evidence="10">
        <text>L-threonyl-[protein] + ATP = O-phospho-L-threonyl-[protein] + ADP + H(+)</text>
        <dbReference type="Rhea" id="RHEA:46608"/>
        <dbReference type="Rhea" id="RHEA-COMP:11060"/>
        <dbReference type="Rhea" id="RHEA-COMP:11605"/>
        <dbReference type="ChEBI" id="CHEBI:15378"/>
        <dbReference type="ChEBI" id="CHEBI:30013"/>
        <dbReference type="ChEBI" id="CHEBI:30616"/>
        <dbReference type="ChEBI" id="CHEBI:61977"/>
        <dbReference type="ChEBI" id="CHEBI:456216"/>
        <dbReference type="EC" id="2.7.11.1"/>
    </reaction>
</comment>
<accession>A0A7S2RB93</accession>
<evidence type="ECO:0000256" key="10">
    <source>
        <dbReference type="ARBA" id="ARBA00047899"/>
    </source>
</evidence>
<dbReference type="Gene3D" id="3.30.1010.10">
    <property type="entry name" value="Phosphatidylinositol 3-kinase Catalytic Subunit, Chain A, domain 4"/>
    <property type="match status" value="1"/>
</dbReference>
<dbReference type="GO" id="GO:0005524">
    <property type="term" value="F:ATP binding"/>
    <property type="evidence" value="ECO:0007669"/>
    <property type="project" value="UniProtKB-KW"/>
</dbReference>
<dbReference type="InterPro" id="IPR003152">
    <property type="entry name" value="FATC_dom"/>
</dbReference>
<keyword evidence="5" id="KW-0547">Nucleotide-binding</keyword>
<dbReference type="InterPro" id="IPR038980">
    <property type="entry name" value="ATM_plant"/>
</dbReference>
<dbReference type="GO" id="GO:0005634">
    <property type="term" value="C:nucleus"/>
    <property type="evidence" value="ECO:0007669"/>
    <property type="project" value="UniProtKB-SubCell"/>
</dbReference>
<dbReference type="PANTHER" id="PTHR37079">
    <property type="entry name" value="SERINE/THREONINE-PROTEIN KINASE ATM"/>
    <property type="match status" value="1"/>
</dbReference>
<evidence type="ECO:0000259" key="12">
    <source>
        <dbReference type="PROSITE" id="PS50290"/>
    </source>
</evidence>
<evidence type="ECO:0000313" key="15">
    <source>
        <dbReference type="EMBL" id="CAD9666098.1"/>
    </source>
</evidence>
<evidence type="ECO:0000256" key="6">
    <source>
        <dbReference type="ARBA" id="ARBA00022763"/>
    </source>
</evidence>
<evidence type="ECO:0000256" key="2">
    <source>
        <dbReference type="ARBA" id="ARBA00012513"/>
    </source>
</evidence>
<evidence type="ECO:0000256" key="8">
    <source>
        <dbReference type="ARBA" id="ARBA00022840"/>
    </source>
</evidence>
<evidence type="ECO:0000256" key="9">
    <source>
        <dbReference type="ARBA" id="ARBA00023242"/>
    </source>
</evidence>
<evidence type="ECO:0000256" key="5">
    <source>
        <dbReference type="ARBA" id="ARBA00022741"/>
    </source>
</evidence>
<dbReference type="InterPro" id="IPR018936">
    <property type="entry name" value="PI3/4_kinase_CS"/>
</dbReference>
<feature type="region of interest" description="Disordered" evidence="11">
    <location>
        <begin position="2963"/>
        <end position="3009"/>
    </location>
</feature>
<gene>
    <name evidence="15" type="ORF">QSP1433_LOCUS1594</name>
</gene>
<evidence type="ECO:0000259" key="13">
    <source>
        <dbReference type="PROSITE" id="PS51189"/>
    </source>
</evidence>
<dbReference type="InterPro" id="IPR014009">
    <property type="entry name" value="PIK_FAT"/>
</dbReference>
<feature type="domain" description="FAT" evidence="13">
    <location>
        <begin position="1975"/>
        <end position="2567"/>
    </location>
</feature>
<sequence length="3063" mass="346449">MKNTKQFQLLLQDLQQDAVTKRKDALKKVTEFLNDPLFCDAMHVGNLTNSEQTKWGFTIMCLMKNVHLGIRKMNSKSSTKTALQTVGQGMEGIRVAIEKAHGMCGVVFRPVASKLLNLCLDVMDNELLYSEACFICHSILKRLLSVESSGVLVKNGPLCYTVTKTEFNRLWGIVYKMLELPYTKGINVSSDQSRLNAAEILYLALEGVGFQLKLSSMNKLFDAFNDWLDPSKRNSRQNTHLLEESDKHILNLIIGFFENNEREMYPVISKYSRMLSKYFLGSAAKLSITSFIRRRALRAIQLQFRIDQSPYVSDDPKRLLPTNLYVISPAFTMDILENVAREFNYELSFAMDPKQREIDLADNGYHTYLHFVSDMVHYEILGGVLENFTKILKQLSDHANPNPIAMLQLLYTFLRYHPTMDIFEVAMCRKLVHVLHGHLESGDPTPTERRTQRDLRTYWALLCLIPLTFVSKRFVRDNEIMTSWAAIWGILCSNILPNSFRTHSTYAGRTQACLQLMIAIMNTSMVQSLDIYQTLDVIWGKAIYPVPKCDRTRICQLSSRAGKWGHPENGRNHNGSSNVTIAAATMHFLVHLLQQVDISENRLKSPQTEQPASAHDFDESEDTKGDKLVRIFSAKDSASNLYDDDPLYSDDTHVEIVQGRRQDLLHWVLRWTEFVAETQVEVAFLVDLSKLLVSLIVPGEPPGLSEMQPPQTLQSLCHIGPSKLVTPVNLVAGSANRVAENAIQNLSTQSVDLVQQFVKARSPGIPAAQITYVAGVLWSVFHENDEESLRFQGHILSGSIITAMKLNIELVDQNPCRSPTFVQLVANNPANLVATDIGHENRDSINKLLETIHEKVVKVVANHGRFICEDETNDCFPGPKRKKQRTLSTSSSDSEDLTFDDEIKPSSSYGQNGYGATENYVCMGTEEMGHFIKYSVRLLVVLSQQSKTAVLKSVFGVLLSGGMKKWNVVAVIVILQELSIFTQKYGRMDLKLFEKTLQYMWDTAHSFGSNRVILVQSVASLEQVTTIAVPTRKLFDKLTVDGYDNLLIDVNGNDTCVRKKFVVESGFPIPAKDRINIAKLVYNLRSIWSVAGLKDGVNFGDIVLFNAAHDNSSMPLREHSMEYTFQNPRTDPEYLEKLLHKHIDKFSAKGKTLMGVNRRLQHADGPEDCDFTEVDGISPQSLSLSMICQLEEEVRMNWKLLLSLACHFKQLLFPVLLRFCLFGRSGRNQMGETSSKYIQYRALRESFLKSAITRLASVNSYKSPLHMLFAYAGPIFASWIEYCPPDVDTNDILCHHKTLLENDTVHVNVISVFPFQLFGLHNFQEFWDLCGGYFLQILALRETLGTPQKRTRRSFLDERILAKLDSKEIKGIPDLYDRELVRVVSFVGIVASPACFDRWITKRKLKSSVDERLQSLGTQFAVEGLNAWFIGGFDNWSPPSSNQKLKWIEENIEPDSVNPVDVVLSLALQCEHGYVNPNDLLSVLKKLELITQSGKFGPLFWKAPVPSLIAHVALRGLLVRGENLTELVDVSCHLLRHLVSSRNSEESFLKSLLCLLQLVVFTVSKCAREFNDDSCKSNLMRTVKCWMSWAWGNRHIIGEDPARNTIKLIGNLPSEVVGQLGLGPITLDTRNGKDVCDVLPAIINGFELCTRMLPCCSSVYKPLSLHLLSTMSSMISSSVLKLLDQENLSSLTRVLFSFAKNEDSDIGTLTTNCLGQIGRFSPQKINFASPYDPTEMTESSAFLGIIEYLLNILAADDVGLSLCACATLEAMMWKPEAKELLPQETFRMLTNFLPTLSEKQLSGRSGKPLNGIVNYRLERALSRWFNEDFGQVKKVLHHDGSNCSYDDWVCKVTFCLLRYYAPEGSALGTCLWLCLIDPMFATLVFPVAVNSIFTRKDPEEVEGVKIVQQMFNMEMTRSSSSPNDTCVKICRTLFAALRFVRAEDLRRKLKVTKTRYVFPTGYIEDRLIAKCDLLVLAKTALNCGMPSTAVFYAEFWFNKPRQGQCLTMYRDIMLQAYSAIESPEEIQALRNNTDSLLTIASMEYTKGNWENALSGLDALLFQRQSQGSQPVQSMFCNTLRNLGFNHLLDTVVNVGGVEGAEMKYEVGWRFLSRVKETRISSSFDCVLYQGLLALIDGDQSQFEFVRKLGREGLLAQLSLQVSSEEYTTSKLSRIMGKMQSLKELDVFWKRRWNRSPRLNGLAERMGREVREWDLNIEEVRDLGFEDARTIVEFRTSLLKAFGLTLPENEQFCLKTEIGSHGVFITRLARRQGEALLARNLLNEFSCPEIPPRVLKKEQAEVLAVCSEYDGALRILRNEIEEIKSILGGSGPKIELGELLFRAGQILLKNGIESYQNVEEFYMEPSLKICEGNLEDPGLYMLAGKCHLELATYADKLFRAIQTRMNSPEWKKVRLFQEKRAEKYRVWSARTKQNKDRQLRHALKSLMRMVDRDNAQYELEMNTRETLLKNSVNHYGKALALNSHTDLASLFRLISLWFENCDVVRPEDMFLDEIPTFKFIELKYQLVSRLGSKEGSSQFCEDLERFIRTLTKDHPFHMLPIIFPLTMQKEGTSKTHKEDTTKGDAARRIVSTLKKCKGSKQVEAIDAVMRAFVALSSFQRPVRGGAALSNSTQACTDFVAFWGKAKHTMTQTPMLTCKIPLREDCDYNSTAGGKIVWLKDIRNTYTNFTSGLARPKIVTCVSTAGQEIRMLAKAGDDLRQDAIMQQLYGVVDKFLASGKSKMSLRTYTVVPLTHDTGLVGFIERTSTLGSYLADAHERYKTPKGISCRRALTKMRDLATTKDKKLKTPENLLKLYQGICKAIKPVFRHFFLEKYLRPSVWLSKRTKYAQSAAVTSIVGYIMGVGDRHLENIMIDESSAELIHIDFGFVFDSGKLLPTPERVPFRLTRDMVDGMGVNGSSGIFQHSCEETLSILRKNRDSLLSICQVFVHDPLHSWNISLEDLQKKQGGDDDESPVAENHGTRGDALFTDLSTRDGSGESTQEVDSKGGQTEAETLVLRVQQKLEGREDPSGEALSVKAHVQRLVAQAKDERNLCRMYYGWKAFL</sequence>
<keyword evidence="7" id="KW-0418">Kinase</keyword>
<proteinExistence type="predicted"/>
<dbReference type="SMART" id="SM01343">
    <property type="entry name" value="FATC"/>
    <property type="match status" value="1"/>
</dbReference>
<dbReference type="EC" id="2.7.11.1" evidence="2"/>
<dbReference type="InterPro" id="IPR044107">
    <property type="entry name" value="PIKKc_ATM"/>
</dbReference>
<keyword evidence="9" id="KW-0539">Nucleus</keyword>
<dbReference type="InterPro" id="IPR036940">
    <property type="entry name" value="PI3/4_kinase_cat_sf"/>
</dbReference>
<evidence type="ECO:0000256" key="4">
    <source>
        <dbReference type="ARBA" id="ARBA00022679"/>
    </source>
</evidence>
<protein>
    <recommendedName>
        <fullName evidence="2">non-specific serine/threonine protein kinase</fullName>
        <ecNumber evidence="2">2.7.11.1</ecNumber>
    </recommendedName>
</protein>
<keyword evidence="8" id="KW-0067">ATP-binding</keyword>
<evidence type="ECO:0000259" key="14">
    <source>
        <dbReference type="PROSITE" id="PS51190"/>
    </source>
</evidence>
<organism evidence="15">
    <name type="scientific">Mucochytrium quahogii</name>
    <dbReference type="NCBI Taxonomy" id="96639"/>
    <lineage>
        <taxon>Eukaryota</taxon>
        <taxon>Sar</taxon>
        <taxon>Stramenopiles</taxon>
        <taxon>Bigyra</taxon>
        <taxon>Labyrinthulomycetes</taxon>
        <taxon>Thraustochytrida</taxon>
        <taxon>Thraustochytriidae</taxon>
        <taxon>Mucochytrium</taxon>
    </lineage>
</organism>
<dbReference type="EMBL" id="HBHK01002692">
    <property type="protein sequence ID" value="CAD9666098.1"/>
    <property type="molecule type" value="Transcribed_RNA"/>
</dbReference>
<dbReference type="CDD" id="cd05171">
    <property type="entry name" value="PIKKc_ATM"/>
    <property type="match status" value="1"/>
</dbReference>
<dbReference type="Pfam" id="PF00454">
    <property type="entry name" value="PI3_PI4_kinase"/>
    <property type="match status" value="1"/>
</dbReference>
<keyword evidence="6" id="KW-0227">DNA damage</keyword>
<evidence type="ECO:0000256" key="7">
    <source>
        <dbReference type="ARBA" id="ARBA00022777"/>
    </source>
</evidence>
<comment type="subcellular location">
    <subcellularLocation>
        <location evidence="1">Nucleus</location>
    </subcellularLocation>
</comment>
<name>A0A7S2RB93_9STRA</name>
<feature type="compositionally biased region" description="Polar residues" evidence="11">
    <location>
        <begin position="2996"/>
        <end position="3009"/>
    </location>
</feature>
<dbReference type="GO" id="GO:0004674">
    <property type="term" value="F:protein serine/threonine kinase activity"/>
    <property type="evidence" value="ECO:0007669"/>
    <property type="project" value="UniProtKB-KW"/>
</dbReference>
<dbReference type="PROSITE" id="PS51189">
    <property type="entry name" value="FAT"/>
    <property type="match status" value="1"/>
</dbReference>
<dbReference type="PROSITE" id="PS51190">
    <property type="entry name" value="FATC"/>
    <property type="match status" value="1"/>
</dbReference>
<keyword evidence="4" id="KW-0808">Transferase</keyword>
<dbReference type="PANTHER" id="PTHR37079:SF4">
    <property type="entry name" value="SERINE_THREONINE-PROTEIN KINASE ATM"/>
    <property type="match status" value="1"/>
</dbReference>
<dbReference type="Pfam" id="PF02260">
    <property type="entry name" value="FATC"/>
    <property type="match status" value="1"/>
</dbReference>
<feature type="region of interest" description="Disordered" evidence="11">
    <location>
        <begin position="878"/>
        <end position="904"/>
    </location>
</feature>
<dbReference type="SUPFAM" id="SSF56112">
    <property type="entry name" value="Protein kinase-like (PK-like)"/>
    <property type="match status" value="1"/>
</dbReference>
<dbReference type="InterPro" id="IPR016024">
    <property type="entry name" value="ARM-type_fold"/>
</dbReference>
<dbReference type="InterPro" id="IPR000403">
    <property type="entry name" value="PI3/4_kinase_cat_dom"/>
</dbReference>
<dbReference type="Gene3D" id="1.10.1070.11">
    <property type="entry name" value="Phosphatidylinositol 3-/4-kinase, catalytic domain"/>
    <property type="match status" value="1"/>
</dbReference>
<feature type="region of interest" description="Disordered" evidence="11">
    <location>
        <begin position="603"/>
        <end position="622"/>
    </location>
</feature>
<dbReference type="SUPFAM" id="SSF48371">
    <property type="entry name" value="ARM repeat"/>
    <property type="match status" value="1"/>
</dbReference>
<feature type="domain" description="FATC" evidence="14">
    <location>
        <begin position="3031"/>
        <end position="3063"/>
    </location>
</feature>
<dbReference type="InterPro" id="IPR011009">
    <property type="entry name" value="Kinase-like_dom_sf"/>
</dbReference>
<dbReference type="GO" id="GO:0006281">
    <property type="term" value="P:DNA repair"/>
    <property type="evidence" value="ECO:0007669"/>
    <property type="project" value="InterPro"/>
</dbReference>
<feature type="domain" description="PI3K/PI4K catalytic" evidence="12">
    <location>
        <begin position="2681"/>
        <end position="2995"/>
    </location>
</feature>
<evidence type="ECO:0000256" key="3">
    <source>
        <dbReference type="ARBA" id="ARBA00022527"/>
    </source>
</evidence>
<dbReference type="PROSITE" id="PS00915">
    <property type="entry name" value="PI3_4_KINASE_1"/>
    <property type="match status" value="1"/>
</dbReference>
<dbReference type="SMART" id="SM00146">
    <property type="entry name" value="PI3Kc"/>
    <property type="match status" value="1"/>
</dbReference>